<accession>A0A7S1T776</accession>
<dbReference type="EMBL" id="HBGH01001829">
    <property type="protein sequence ID" value="CAD9224424.1"/>
    <property type="molecule type" value="Transcribed_RNA"/>
</dbReference>
<dbReference type="InterPro" id="IPR056597">
    <property type="entry name" value="ARM_LRRK2"/>
</dbReference>
<organism evidence="3">
    <name type="scientific">Compsopogon caeruleus</name>
    <dbReference type="NCBI Taxonomy" id="31354"/>
    <lineage>
        <taxon>Eukaryota</taxon>
        <taxon>Rhodophyta</taxon>
        <taxon>Compsopogonophyceae</taxon>
        <taxon>Compsopogonales</taxon>
        <taxon>Compsopogonaceae</taxon>
        <taxon>Compsopogon</taxon>
    </lineage>
</organism>
<keyword evidence="1" id="KW-0677">Repeat</keyword>
<evidence type="ECO:0000313" key="3">
    <source>
        <dbReference type="EMBL" id="CAD9224424.1"/>
    </source>
</evidence>
<dbReference type="PANTHER" id="PTHR22895:SF0">
    <property type="entry name" value="ARMADILLO REPEAT-CONTAINING PROTEIN 6"/>
    <property type="match status" value="1"/>
</dbReference>
<dbReference type="SUPFAM" id="SSF48371">
    <property type="entry name" value="ARM repeat"/>
    <property type="match status" value="1"/>
</dbReference>
<dbReference type="InterPro" id="IPR016024">
    <property type="entry name" value="ARM-type_fold"/>
</dbReference>
<evidence type="ECO:0000256" key="1">
    <source>
        <dbReference type="ARBA" id="ARBA00022737"/>
    </source>
</evidence>
<dbReference type="Pfam" id="PF23744">
    <property type="entry name" value="ARM_LRRK2"/>
    <property type="match status" value="1"/>
</dbReference>
<gene>
    <name evidence="3" type="ORF">CCAE0312_LOCUS956</name>
</gene>
<dbReference type="PANTHER" id="PTHR22895">
    <property type="entry name" value="ARMADILLO REPEAT-CONTAINING PROTEIN 6"/>
    <property type="match status" value="1"/>
</dbReference>
<dbReference type="AlphaFoldDB" id="A0A7S1T776"/>
<name>A0A7S1T776_9RHOD</name>
<proteinExistence type="predicted"/>
<dbReference type="Gene3D" id="1.25.10.10">
    <property type="entry name" value="Leucine-rich Repeat Variant"/>
    <property type="match status" value="2"/>
</dbReference>
<feature type="domain" description="LRRK2 ARM repeat" evidence="2">
    <location>
        <begin position="13"/>
        <end position="297"/>
    </location>
</feature>
<protein>
    <recommendedName>
        <fullName evidence="2">LRRK2 ARM repeat domain-containing protein</fullName>
    </recommendedName>
</protein>
<dbReference type="InterPro" id="IPR011989">
    <property type="entry name" value="ARM-like"/>
</dbReference>
<evidence type="ECO:0000259" key="2">
    <source>
        <dbReference type="Pfam" id="PF23744"/>
    </source>
</evidence>
<sequence>MVEDLVREGPERVVDRMSKSLDDPKLQALCCQALINLSSNNTVVQGLIGQQLGGIHLVVRSIVQHLNEEKVQEKGIGVLCSLTLVPSNRSLIGSLHGEKLAMEAMKRFPESPGVAVESSTLMANVAFGSRGNKIWIGRNGGILAILKAMQDFPDHRTLQMRGCLALRNIAWGVEDNQAMVSSLGGVVLLYRAIENHVSDSSIIEQSSVALCNVVLSTENESSPGDVTILLSAMDLHRGNSIIQEHCVVLIDHMVGRQNVCQQEFLKAFGIKTIIEGMKVHSENRGVLLKASRLLKRLAGVPEFRNQIFDYGGIELLADILCLTLNGGSEIIH</sequence>
<reference evidence="3" key="1">
    <citation type="submission" date="2021-01" db="EMBL/GenBank/DDBJ databases">
        <authorList>
            <person name="Corre E."/>
            <person name="Pelletier E."/>
            <person name="Niang G."/>
            <person name="Scheremetjew M."/>
            <person name="Finn R."/>
            <person name="Kale V."/>
            <person name="Holt S."/>
            <person name="Cochrane G."/>
            <person name="Meng A."/>
            <person name="Brown T."/>
            <person name="Cohen L."/>
        </authorList>
    </citation>
    <scope>NUCLEOTIDE SEQUENCE</scope>
    <source>
        <strain evidence="3">SAG 36.94</strain>
    </source>
</reference>